<dbReference type="Gene3D" id="3.30.70.270">
    <property type="match status" value="1"/>
</dbReference>
<evidence type="ECO:0000259" key="4">
    <source>
        <dbReference type="PROSITE" id="PS50113"/>
    </source>
</evidence>
<dbReference type="SUPFAM" id="SSF55073">
    <property type="entry name" value="Nucleotide cyclase"/>
    <property type="match status" value="1"/>
</dbReference>
<dbReference type="KEGG" id="mmob:F6R98_20250"/>
<dbReference type="PANTHER" id="PTHR46663">
    <property type="entry name" value="DIGUANYLATE CYCLASE DGCT-RELATED"/>
    <property type="match status" value="1"/>
</dbReference>
<evidence type="ECO:0000259" key="5">
    <source>
        <dbReference type="PROSITE" id="PS50887"/>
    </source>
</evidence>
<organism evidence="6 7">
    <name type="scientific">Candidatus Methylospira mobilis</name>
    <dbReference type="NCBI Taxonomy" id="1808979"/>
    <lineage>
        <taxon>Bacteria</taxon>
        <taxon>Pseudomonadati</taxon>
        <taxon>Pseudomonadota</taxon>
        <taxon>Gammaproteobacteria</taxon>
        <taxon>Methylococcales</taxon>
        <taxon>Methylococcaceae</taxon>
        <taxon>Candidatus Methylospira</taxon>
    </lineage>
</organism>
<keyword evidence="2" id="KW-1133">Transmembrane helix</keyword>
<dbReference type="InterPro" id="IPR000160">
    <property type="entry name" value="GGDEF_dom"/>
</dbReference>
<dbReference type="NCBIfam" id="TIGR00254">
    <property type="entry name" value="GGDEF"/>
    <property type="match status" value="1"/>
</dbReference>
<feature type="domain" description="PAS" evidence="3">
    <location>
        <begin position="512"/>
        <end position="593"/>
    </location>
</feature>
<keyword evidence="2" id="KW-0812">Transmembrane</keyword>
<evidence type="ECO:0000259" key="3">
    <source>
        <dbReference type="PROSITE" id="PS50112"/>
    </source>
</evidence>
<evidence type="ECO:0000313" key="6">
    <source>
        <dbReference type="EMBL" id="QFY44671.1"/>
    </source>
</evidence>
<dbReference type="InterPro" id="IPR043128">
    <property type="entry name" value="Rev_trsase/Diguanyl_cyclase"/>
</dbReference>
<dbReference type="FunFam" id="3.30.70.270:FF:000001">
    <property type="entry name" value="Diguanylate cyclase domain protein"/>
    <property type="match status" value="1"/>
</dbReference>
<reference evidence="6 7" key="1">
    <citation type="submission" date="2019-09" db="EMBL/GenBank/DDBJ databases">
        <title>Ecophysiology of the spiral-shaped methanotroph Methylospira mobilis as revealed by the complete genome sequence.</title>
        <authorList>
            <person name="Oshkin I.Y."/>
            <person name="Dedysh S.N."/>
            <person name="Miroshnikov K."/>
            <person name="Danilova O.V."/>
            <person name="Hakobyan A."/>
            <person name="Liesack W."/>
        </authorList>
    </citation>
    <scope>NUCLEOTIDE SEQUENCE [LARGE SCALE GENOMIC DNA]</scope>
    <source>
        <strain evidence="6 7">Shm1</strain>
    </source>
</reference>
<dbReference type="RefSeq" id="WP_153250633.1">
    <property type="nucleotide sequence ID" value="NZ_CP044205.1"/>
</dbReference>
<proteinExistence type="predicted"/>
<keyword evidence="2" id="KW-0472">Membrane</keyword>
<dbReference type="Proteomes" id="UP000325755">
    <property type="component" value="Chromosome"/>
</dbReference>
<accession>A0A5Q0BQT9</accession>
<protein>
    <submittedName>
        <fullName evidence="6">Diguanylate cyclase</fullName>
    </submittedName>
</protein>
<feature type="domain" description="PAS" evidence="3">
    <location>
        <begin position="394"/>
        <end position="476"/>
    </location>
</feature>
<dbReference type="AlphaFoldDB" id="A0A5Q0BQT9"/>
<dbReference type="InterPro" id="IPR052163">
    <property type="entry name" value="DGC-Regulatory_Protein"/>
</dbReference>
<keyword evidence="7" id="KW-1185">Reference proteome</keyword>
<dbReference type="Pfam" id="PF08448">
    <property type="entry name" value="PAS_4"/>
    <property type="match status" value="1"/>
</dbReference>
<feature type="transmembrane region" description="Helical" evidence="2">
    <location>
        <begin position="294"/>
        <end position="311"/>
    </location>
</feature>
<dbReference type="InterPro" id="IPR029787">
    <property type="entry name" value="Nucleotide_cyclase"/>
</dbReference>
<dbReference type="InterPro" id="IPR000700">
    <property type="entry name" value="PAS-assoc_C"/>
</dbReference>
<dbReference type="SMART" id="SM00086">
    <property type="entry name" value="PAC"/>
    <property type="match status" value="1"/>
</dbReference>
<dbReference type="SMART" id="SM00091">
    <property type="entry name" value="PAS"/>
    <property type="match status" value="2"/>
</dbReference>
<dbReference type="PROSITE" id="PS50887">
    <property type="entry name" value="GGDEF"/>
    <property type="match status" value="1"/>
</dbReference>
<dbReference type="Gene3D" id="3.30.450.20">
    <property type="entry name" value="PAS domain"/>
    <property type="match status" value="2"/>
</dbReference>
<dbReference type="GO" id="GO:0003824">
    <property type="term" value="F:catalytic activity"/>
    <property type="evidence" value="ECO:0007669"/>
    <property type="project" value="UniProtKB-ARBA"/>
</dbReference>
<evidence type="ECO:0000256" key="2">
    <source>
        <dbReference type="SAM" id="Phobius"/>
    </source>
</evidence>
<dbReference type="SMART" id="SM00267">
    <property type="entry name" value="GGDEF"/>
    <property type="match status" value="1"/>
</dbReference>
<dbReference type="Pfam" id="PF13426">
    <property type="entry name" value="PAS_9"/>
    <property type="match status" value="1"/>
</dbReference>
<dbReference type="PROSITE" id="PS50112">
    <property type="entry name" value="PAS"/>
    <property type="match status" value="2"/>
</dbReference>
<dbReference type="InterPro" id="IPR000014">
    <property type="entry name" value="PAS"/>
</dbReference>
<feature type="transmembrane region" description="Helical" evidence="2">
    <location>
        <begin position="196"/>
        <end position="220"/>
    </location>
</feature>
<dbReference type="InParanoid" id="A0A5Q0BQT9"/>
<dbReference type="PROSITE" id="PS50113">
    <property type="entry name" value="PAC"/>
    <property type="match status" value="1"/>
</dbReference>
<feature type="transmembrane region" description="Helical" evidence="2">
    <location>
        <begin position="167"/>
        <end position="184"/>
    </location>
</feature>
<dbReference type="InterPro" id="IPR013656">
    <property type="entry name" value="PAS_4"/>
</dbReference>
<dbReference type="InterPro" id="IPR011622">
    <property type="entry name" value="7TMR_DISM_rcpt_extracell_dom2"/>
</dbReference>
<dbReference type="EMBL" id="CP044205">
    <property type="protein sequence ID" value="QFY44671.1"/>
    <property type="molecule type" value="Genomic_DNA"/>
</dbReference>
<evidence type="ECO:0000256" key="1">
    <source>
        <dbReference type="ARBA" id="ARBA00001946"/>
    </source>
</evidence>
<feature type="domain" description="PAC" evidence="4">
    <location>
        <begin position="595"/>
        <end position="647"/>
    </location>
</feature>
<feature type="transmembrane region" description="Helical" evidence="2">
    <location>
        <begin position="261"/>
        <end position="282"/>
    </location>
</feature>
<dbReference type="Gene3D" id="2.60.40.2380">
    <property type="match status" value="1"/>
</dbReference>
<dbReference type="NCBIfam" id="TIGR00229">
    <property type="entry name" value="sensory_box"/>
    <property type="match status" value="2"/>
</dbReference>
<sequence>MEFFKVLSLIIGLFLCATAVAEDLILSREVFEDPGGNLTLEQAEQASFQPMAITLSRGHSDSAFWVRLRIRRPAAGGLAVLRIDRPALDVIRLYAPDPAHPGRWTSRATGDRYPYEQRDLLAIPYEFSITPGAPDTTYYLCIKSTSSIITHIEALEPRSADMKNNRIFVIQSFYFIAMLFLLFWSCHDYAENRQPVVALFILYLATYILNSIAAFGYIPAIAPAGISQFADGIANSLLCCLIFTSLLFHQKLLALFSPPPLLMYGARLLLLLFPLELGAMMLGYTRLALQTNSTAILFAGPYLLILALFAKRQVAPGLKVLRLVYGINAVLLLFLASIALGLIKFFQADMLGFFVYMHLGHGLISSSLIFTMIHLRSRQLKREMSQSVLARHQLEQRFRMFMDVSPTIAWIKDAAGRFQYVNRTFEQRFGLTAQDLLGKTDAALWPADIAEKTRKHDLEAMTTNLVVEVEDTLRSGDNSASYWHAFRIPFQDIAGGSFLGGIAVDITARKQAEAALERSLEKLRQANIAYVNTQEGICITDFDTRIIAVNPAFSTITEYGEEDIIGQSLSLLRSDRHDREFYRRMWDDILKAGLWQGEIYGRRKGGETFPLWLSISTVHDDADKAVGFVCVLNDMTRIRHVQTPLERLAYYDALTGLANRKLLLMQLDHALDRAIRVGNQGAVLFIDLDRFKPVNDTYGHAAGDELLQRIARRLQERLRKIDTVARLGGDEFVVLLEDLPDRQAVVSLAEDLIDTLAAPFQLSGGQQVSLGCSIGISLYPQYGTDPDQLLQQADEALYQVKKSGRGAHHFYAPAA</sequence>
<dbReference type="InterPro" id="IPR001610">
    <property type="entry name" value="PAC"/>
</dbReference>
<comment type="cofactor">
    <cofactor evidence="1">
        <name>Mg(2+)</name>
        <dbReference type="ChEBI" id="CHEBI:18420"/>
    </cofactor>
</comment>
<feature type="transmembrane region" description="Helical" evidence="2">
    <location>
        <begin position="323"/>
        <end position="347"/>
    </location>
</feature>
<feature type="domain" description="GGDEF" evidence="5">
    <location>
        <begin position="679"/>
        <end position="813"/>
    </location>
</feature>
<dbReference type="CDD" id="cd01949">
    <property type="entry name" value="GGDEF"/>
    <property type="match status" value="1"/>
</dbReference>
<dbReference type="OrthoDB" id="5645859at2"/>
<dbReference type="Pfam" id="PF07696">
    <property type="entry name" value="7TMR-DISMED2"/>
    <property type="match status" value="1"/>
</dbReference>
<dbReference type="CDD" id="cd00130">
    <property type="entry name" value="PAS"/>
    <property type="match status" value="2"/>
</dbReference>
<gene>
    <name evidence="6" type="ORF">F6R98_20250</name>
</gene>
<dbReference type="PANTHER" id="PTHR46663:SF3">
    <property type="entry name" value="SLL0267 PROTEIN"/>
    <property type="match status" value="1"/>
</dbReference>
<dbReference type="InterPro" id="IPR035965">
    <property type="entry name" value="PAS-like_dom_sf"/>
</dbReference>
<feature type="transmembrane region" description="Helical" evidence="2">
    <location>
        <begin position="232"/>
        <end position="249"/>
    </location>
</feature>
<evidence type="ECO:0000313" key="7">
    <source>
        <dbReference type="Proteomes" id="UP000325755"/>
    </source>
</evidence>
<name>A0A5Q0BQT9_9GAMM</name>
<dbReference type="Pfam" id="PF00990">
    <property type="entry name" value="GGDEF"/>
    <property type="match status" value="1"/>
</dbReference>
<feature type="transmembrane region" description="Helical" evidence="2">
    <location>
        <begin position="353"/>
        <end position="375"/>
    </location>
</feature>
<dbReference type="SUPFAM" id="SSF55785">
    <property type="entry name" value="PYP-like sensor domain (PAS domain)"/>
    <property type="match status" value="2"/>
</dbReference>